<proteinExistence type="predicted"/>
<dbReference type="EMBL" id="CAADEZ010000904">
    <property type="protein sequence ID" value="VFJ76095.1"/>
    <property type="molecule type" value="Genomic_DNA"/>
</dbReference>
<evidence type="ECO:0000313" key="2">
    <source>
        <dbReference type="EMBL" id="VFJ76633.1"/>
    </source>
</evidence>
<organism evidence="1">
    <name type="scientific">Candidatus Kentrum sp. FM</name>
    <dbReference type="NCBI Taxonomy" id="2126340"/>
    <lineage>
        <taxon>Bacteria</taxon>
        <taxon>Pseudomonadati</taxon>
        <taxon>Pseudomonadota</taxon>
        <taxon>Gammaproteobacteria</taxon>
        <taxon>Candidatus Kentrum</taxon>
    </lineage>
</organism>
<accession>A0A450U1A7</accession>
<dbReference type="EMBL" id="CAADFA010000939">
    <property type="protein sequence ID" value="VFJ76633.1"/>
    <property type="molecule type" value="Genomic_DNA"/>
</dbReference>
<evidence type="ECO:0000313" key="3">
    <source>
        <dbReference type="EMBL" id="VFK17068.1"/>
    </source>
</evidence>
<reference evidence="1" key="1">
    <citation type="submission" date="2019-02" db="EMBL/GenBank/DDBJ databases">
        <authorList>
            <person name="Gruber-Vodicka R. H."/>
            <person name="Seah K. B. B."/>
        </authorList>
    </citation>
    <scope>NUCLEOTIDE SEQUENCE</scope>
    <source>
        <strain evidence="1">BECK_BZ163</strain>
        <strain evidence="3">BECK_BZ164</strain>
        <strain evidence="2">BECK_BZ165</strain>
    </source>
</reference>
<name>A0A450U1A7_9GAMM</name>
<dbReference type="AlphaFoldDB" id="A0A450U1A7"/>
<sequence>MKPSTLPAGFPNSSEEWNRLIAEAPSRVDDTECPYDPNDPEAVEAAWKDAVPVRGGGPAAVRQALARRRAERNGTADRVPAKVPATILFDADVFAALKASGTGWQARVNDAMRKWLNVHSVA</sequence>
<evidence type="ECO:0000313" key="1">
    <source>
        <dbReference type="EMBL" id="VFJ76095.1"/>
    </source>
</evidence>
<gene>
    <name evidence="1" type="ORF">BECKFM1743A_GA0114220_109042</name>
    <name evidence="3" type="ORF">BECKFM1743B_GA0114221_104585</name>
    <name evidence="2" type="ORF">BECKFM1743C_GA0114222_109392</name>
</gene>
<dbReference type="Pfam" id="PF14384">
    <property type="entry name" value="BrnA_antitoxin"/>
    <property type="match status" value="1"/>
</dbReference>
<dbReference type="EMBL" id="CAADFL010000458">
    <property type="protein sequence ID" value="VFK17068.1"/>
    <property type="molecule type" value="Genomic_DNA"/>
</dbReference>
<dbReference type="InterPro" id="IPR025528">
    <property type="entry name" value="BrnA_antitoxin"/>
</dbReference>
<protein>
    <submittedName>
        <fullName evidence="1">BrnA antitoxin of type II toxin-antitoxin system</fullName>
    </submittedName>
</protein>